<dbReference type="AlphaFoldDB" id="A0A931ARX2"/>
<dbReference type="RefSeq" id="WP_270452108.1">
    <property type="nucleotide sequence ID" value="NZ_JADPIE010000001.1"/>
</dbReference>
<comment type="caution">
    <text evidence="1">The sequence shown here is derived from an EMBL/GenBank/DDBJ whole genome shotgun (WGS) entry which is preliminary data.</text>
</comment>
<protein>
    <submittedName>
        <fullName evidence="1">Uncharacterized protein</fullName>
    </submittedName>
</protein>
<dbReference type="EMBL" id="JADPIE010000001">
    <property type="protein sequence ID" value="MBF8435489.1"/>
    <property type="molecule type" value="Genomic_DNA"/>
</dbReference>
<name>A0A931ARX2_9FIRM</name>
<gene>
    <name evidence="1" type="ORF">I0Q91_00225</name>
</gene>
<evidence type="ECO:0000313" key="1">
    <source>
        <dbReference type="EMBL" id="MBF8435489.1"/>
    </source>
</evidence>
<sequence length="146" mass="17222">MIFKANRISVNSLKEGMKLTVQVSEENQVEALRNIHKLINQPLQVKIELDQEIRNKQLNEITESQQREIVDYFEIISQQFGFDLEKTHLIMKDRFVQDKNNPWKHDFSLDNCSQLLADDFICWLIDYCYAEKLERALADLDSDKSA</sequence>
<accession>A0A931ARX2</accession>
<proteinExistence type="predicted"/>
<organism evidence="1 2">
    <name type="scientific">Halonatronomonas betaini</name>
    <dbReference type="NCBI Taxonomy" id="2778430"/>
    <lineage>
        <taxon>Bacteria</taxon>
        <taxon>Bacillati</taxon>
        <taxon>Bacillota</taxon>
        <taxon>Clostridia</taxon>
        <taxon>Halanaerobiales</taxon>
        <taxon>Halarsenatibacteraceae</taxon>
        <taxon>Halonatronomonas</taxon>
    </lineage>
</organism>
<reference evidence="1" key="1">
    <citation type="submission" date="2020-11" db="EMBL/GenBank/DDBJ databases">
        <title>Halonatronomonas betainensis gen. nov., sp. nov. a novel haloalkaliphilic representative of the family Halanaerobiacae capable of betaine degradation.</title>
        <authorList>
            <person name="Boltyanskaya Y."/>
            <person name="Kevbrin V."/>
            <person name="Detkova E."/>
            <person name="Grouzdev D.S."/>
            <person name="Koziaeva V."/>
            <person name="Zhilina T."/>
        </authorList>
    </citation>
    <scope>NUCLEOTIDE SEQUENCE</scope>
    <source>
        <strain evidence="1">Z-7014</strain>
    </source>
</reference>
<keyword evidence="2" id="KW-1185">Reference proteome</keyword>
<evidence type="ECO:0000313" key="2">
    <source>
        <dbReference type="Proteomes" id="UP000621436"/>
    </source>
</evidence>
<dbReference type="Proteomes" id="UP000621436">
    <property type="component" value="Unassembled WGS sequence"/>
</dbReference>